<evidence type="ECO:0000313" key="2">
    <source>
        <dbReference type="Proteomes" id="UP000299102"/>
    </source>
</evidence>
<reference evidence="1 2" key="1">
    <citation type="journal article" date="2019" name="Commun. Biol.">
        <title>The bagworm genome reveals a unique fibroin gene that provides high tensile strength.</title>
        <authorList>
            <person name="Kono N."/>
            <person name="Nakamura H."/>
            <person name="Ohtoshi R."/>
            <person name="Tomita M."/>
            <person name="Numata K."/>
            <person name="Arakawa K."/>
        </authorList>
    </citation>
    <scope>NUCLEOTIDE SEQUENCE [LARGE SCALE GENOMIC DNA]</scope>
</reference>
<proteinExistence type="predicted"/>
<evidence type="ECO:0000313" key="1">
    <source>
        <dbReference type="EMBL" id="GBP28471.1"/>
    </source>
</evidence>
<gene>
    <name evidence="1" type="ORF">EVAR_93418_1</name>
</gene>
<protein>
    <submittedName>
        <fullName evidence="1">Uncharacterized protein</fullName>
    </submittedName>
</protein>
<sequence length="178" mass="19746">MEWKPLPVSEMKKVPSPSADTCDRFDVPPIHAVSRVYLELNKQNPQWQPTVRSLRKGAGCGLSPVHHLHIAVAEWSSALSSDRKIVPPPHPGRGRTDRRVFNFSQIKKASCLKSALSPGRSSTTIVNSPPPAQRQRSGFVTLCTTFSWYNADGELTLALATAAKTEDWMHSVSREYVI</sequence>
<dbReference type="Proteomes" id="UP000299102">
    <property type="component" value="Unassembled WGS sequence"/>
</dbReference>
<organism evidence="1 2">
    <name type="scientific">Eumeta variegata</name>
    <name type="common">Bagworm moth</name>
    <name type="synonym">Eumeta japonica</name>
    <dbReference type="NCBI Taxonomy" id="151549"/>
    <lineage>
        <taxon>Eukaryota</taxon>
        <taxon>Metazoa</taxon>
        <taxon>Ecdysozoa</taxon>
        <taxon>Arthropoda</taxon>
        <taxon>Hexapoda</taxon>
        <taxon>Insecta</taxon>
        <taxon>Pterygota</taxon>
        <taxon>Neoptera</taxon>
        <taxon>Endopterygota</taxon>
        <taxon>Lepidoptera</taxon>
        <taxon>Glossata</taxon>
        <taxon>Ditrysia</taxon>
        <taxon>Tineoidea</taxon>
        <taxon>Psychidae</taxon>
        <taxon>Oiketicinae</taxon>
        <taxon>Eumeta</taxon>
    </lineage>
</organism>
<dbReference type="EMBL" id="BGZK01000207">
    <property type="protein sequence ID" value="GBP28471.1"/>
    <property type="molecule type" value="Genomic_DNA"/>
</dbReference>
<accession>A0A4C1UPS7</accession>
<comment type="caution">
    <text evidence="1">The sequence shown here is derived from an EMBL/GenBank/DDBJ whole genome shotgun (WGS) entry which is preliminary data.</text>
</comment>
<keyword evidence="2" id="KW-1185">Reference proteome</keyword>
<name>A0A4C1UPS7_EUMVA</name>
<dbReference type="AlphaFoldDB" id="A0A4C1UPS7"/>